<dbReference type="AlphaFoldDB" id="A0A238FI01"/>
<reference evidence="5" key="1">
    <citation type="submission" date="2016-09" db="EMBL/GenBank/DDBJ databases">
        <authorList>
            <person name="Jeantristanb JTB J.-T."/>
            <person name="Ricardo R."/>
        </authorList>
    </citation>
    <scope>NUCLEOTIDE SEQUENCE [LARGE SCALE GENOMIC DNA]</scope>
</reference>
<feature type="domain" description="Transglycosylase SLT" evidence="3">
    <location>
        <begin position="290"/>
        <end position="381"/>
    </location>
</feature>
<name>A0A238FI01_9BASI</name>
<protein>
    <submittedName>
        <fullName evidence="4">BQ2448_3458 protein</fullName>
    </submittedName>
</protein>
<evidence type="ECO:0000313" key="4">
    <source>
        <dbReference type="EMBL" id="SCV70696.1"/>
    </source>
</evidence>
<evidence type="ECO:0000256" key="1">
    <source>
        <dbReference type="SAM" id="MobiDB-lite"/>
    </source>
</evidence>
<feature type="compositionally biased region" description="Basic residues" evidence="1">
    <location>
        <begin position="107"/>
        <end position="174"/>
    </location>
</feature>
<feature type="region of interest" description="Disordered" evidence="1">
    <location>
        <begin position="89"/>
        <end position="215"/>
    </location>
</feature>
<keyword evidence="5" id="KW-1185">Reference proteome</keyword>
<dbReference type="Pfam" id="PF01464">
    <property type="entry name" value="SLT"/>
    <property type="match status" value="1"/>
</dbReference>
<dbReference type="OrthoDB" id="2537480at2759"/>
<accession>A0A238FI01</accession>
<dbReference type="Gene3D" id="1.10.530.10">
    <property type="match status" value="1"/>
</dbReference>
<organism evidence="4 5">
    <name type="scientific">Microbotryum intermedium</name>
    <dbReference type="NCBI Taxonomy" id="269621"/>
    <lineage>
        <taxon>Eukaryota</taxon>
        <taxon>Fungi</taxon>
        <taxon>Dikarya</taxon>
        <taxon>Basidiomycota</taxon>
        <taxon>Pucciniomycotina</taxon>
        <taxon>Microbotryomycetes</taxon>
        <taxon>Microbotryales</taxon>
        <taxon>Microbotryaceae</taxon>
        <taxon>Microbotryum</taxon>
    </lineage>
</organism>
<dbReference type="InterPro" id="IPR023346">
    <property type="entry name" value="Lysozyme-like_dom_sf"/>
</dbReference>
<proteinExistence type="predicted"/>
<evidence type="ECO:0000313" key="5">
    <source>
        <dbReference type="Proteomes" id="UP000198372"/>
    </source>
</evidence>
<dbReference type="EMBL" id="FMSP01000006">
    <property type="protein sequence ID" value="SCV70696.1"/>
    <property type="molecule type" value="Genomic_DNA"/>
</dbReference>
<feature type="chain" id="PRO_5012534142" evidence="2">
    <location>
        <begin position="23"/>
        <end position="436"/>
    </location>
</feature>
<dbReference type="Proteomes" id="UP000198372">
    <property type="component" value="Unassembled WGS sequence"/>
</dbReference>
<evidence type="ECO:0000259" key="3">
    <source>
        <dbReference type="Pfam" id="PF01464"/>
    </source>
</evidence>
<sequence length="436" mass="46800">MHFSALLCSLGAMSTLVLGTMAHPDLEWYRQHDLLVQEDVKQRSPIVATEHSHVSTPLRRRSCVAKARQRTAVAAKSGADVRLQLASTKGVSTHIRTSSKSSSKKQSIARKHRKTKSKKKTKSAVSKSKSKLTKHRTLRKTTTPKKTTTKKTASNKKKVTHNKKTTHKKKKVATKKASGVKAKLESKTGKNSGSGSSGTVFTSNNNGDGPGLFGVSTSQCGASGATESITKSSGPNGAESWLNCGFSPSNPNSGWTPPYIKISQLRAISMEEALAMPNSVFSACKPYVYLFEKYGSQLGLPPILIASIAMQESSCNAGTMGDNGGAWGLMQITTDKCGGAPNGNCADPDYNVGTGARYLKGLLDQQNGDVLVSLGMYNGCAAVYDRRYRGLTYYGATKIKDSCFQCQNNGDYHQQLLNGWMQGIDGSQLGTIRNIG</sequence>
<feature type="signal peptide" evidence="2">
    <location>
        <begin position="1"/>
        <end position="22"/>
    </location>
</feature>
<dbReference type="InterPro" id="IPR008258">
    <property type="entry name" value="Transglycosylase_SLT_dom_1"/>
</dbReference>
<gene>
    <name evidence="4" type="ORF">BQ2448_3458</name>
</gene>
<keyword evidence="2" id="KW-0732">Signal</keyword>
<dbReference type="SUPFAM" id="SSF53955">
    <property type="entry name" value="Lysozyme-like"/>
    <property type="match status" value="1"/>
</dbReference>
<feature type="compositionally biased region" description="Low complexity" evidence="1">
    <location>
        <begin position="189"/>
        <end position="207"/>
    </location>
</feature>
<evidence type="ECO:0000256" key="2">
    <source>
        <dbReference type="SAM" id="SignalP"/>
    </source>
</evidence>